<dbReference type="HOGENOM" id="CLU_2938925_0_0_11"/>
<dbReference type="EMBL" id="CP002280">
    <property type="protein sequence ID" value="ADP40669.1"/>
    <property type="molecule type" value="Genomic_DNA"/>
</dbReference>
<dbReference type="Proteomes" id="UP000000387">
    <property type="component" value="Chromosome"/>
</dbReference>
<evidence type="ECO:0000313" key="2">
    <source>
        <dbReference type="Proteomes" id="UP000000387"/>
    </source>
</evidence>
<gene>
    <name evidence="1" type="ordered locus">HMPREF0733_11212</name>
</gene>
<organism evidence="1 2">
    <name type="scientific">Rothia dentocariosa (strain ATCC 17931 / CDC X599 / XDIA)</name>
    <dbReference type="NCBI Taxonomy" id="762948"/>
    <lineage>
        <taxon>Bacteria</taxon>
        <taxon>Bacillati</taxon>
        <taxon>Actinomycetota</taxon>
        <taxon>Actinomycetes</taxon>
        <taxon>Micrococcales</taxon>
        <taxon>Micrococcaceae</taxon>
        <taxon>Rothia</taxon>
    </lineage>
</organism>
<accession>E3H4N6</accession>
<proteinExistence type="predicted"/>
<protein>
    <submittedName>
        <fullName evidence="1">Uncharacterized protein</fullName>
    </submittedName>
</protein>
<reference evidence="2" key="1">
    <citation type="submission" date="2010-10" db="EMBL/GenBank/DDBJ databases">
        <title>The complete genome of Rothia dentocariosa ATCC 17931.</title>
        <authorList>
            <person name="Muzny D."/>
            <person name="Qin X."/>
            <person name="Buhay C."/>
            <person name="Dugan-Rocha S."/>
            <person name="Ding Y."/>
            <person name="Chen G."/>
            <person name="Hawes A."/>
            <person name="Holder M."/>
            <person name="Jhangiani S."/>
            <person name="Johnson A."/>
            <person name="Khan Z."/>
            <person name="Li Z."/>
            <person name="Liu W."/>
            <person name="Liu X."/>
            <person name="Perez L."/>
            <person name="Shen H."/>
            <person name="Wang Q."/>
            <person name="Watt J."/>
            <person name="Xi L."/>
            <person name="Xin Y."/>
            <person name="Zhou J."/>
            <person name="Deng J."/>
            <person name="Jiang H."/>
            <person name="Liu Y."/>
            <person name="Qu J."/>
            <person name="Song X.-Z."/>
            <person name="Zhang L."/>
            <person name="Villasana D."/>
            <person name="Johnson A."/>
            <person name="Liu J."/>
            <person name="Liyanage D."/>
            <person name="Lorensuhewa L."/>
            <person name="Robinson T."/>
            <person name="Song A."/>
            <person name="Song B.-B."/>
            <person name="Dinh H."/>
            <person name="Thornton R."/>
            <person name="Coyle M."/>
            <person name="Francisco L."/>
            <person name="Jackson L."/>
            <person name="Javaid M."/>
            <person name="Korchina V."/>
            <person name="Kovar C."/>
            <person name="Mata R."/>
            <person name="Mathew T."/>
            <person name="Ngo R."/>
            <person name="Nguyen L."/>
            <person name="Nguyen N."/>
            <person name="Okwuonu G."/>
            <person name="Ongeri F."/>
            <person name="Pham C."/>
            <person name="Simmons D."/>
            <person name="Wilczek-Boney K."/>
            <person name="Hale W."/>
            <person name="Jakkamsetti A."/>
            <person name="Pham P."/>
            <person name="Ruth R."/>
            <person name="San Lucas F."/>
            <person name="Warren J."/>
            <person name="Zhang J."/>
            <person name="Zhao Z."/>
            <person name="Zhou C."/>
            <person name="Zhu D."/>
            <person name="Lee S."/>
            <person name="Bess C."/>
            <person name="Blankenburg K."/>
            <person name="Forbes L."/>
            <person name="Fu Q."/>
            <person name="Gubbala S."/>
            <person name="Hirani K."/>
            <person name="Jayaseelan J.C."/>
            <person name="Lara F."/>
            <person name="Munidasa M."/>
            <person name="Palculict T."/>
            <person name="Patil S."/>
            <person name="Pu L.-L."/>
            <person name="Saada N."/>
            <person name="Tang L."/>
            <person name="Weissenberger G."/>
            <person name="Zhu Y."/>
            <person name="Hemphill L."/>
            <person name="Shang Y."/>
            <person name="Youmans B."/>
            <person name="Ayvaz T."/>
            <person name="Ross M."/>
            <person name="Santibanez J."/>
            <person name="Aqrawi P."/>
            <person name="Gross S."/>
            <person name="Joshi V."/>
            <person name="Fowler G."/>
            <person name="Nazareth L."/>
            <person name="Reid J."/>
            <person name="Worley K."/>
            <person name="Petrosino J."/>
            <person name="Highlander S."/>
            <person name="Gibbs R."/>
        </authorList>
    </citation>
    <scope>NUCLEOTIDE SEQUENCE [LARGE SCALE GENOMIC DNA]</scope>
    <source>
        <strain evidence="2">ATCC 17931 / CDC X599 / XDIA</strain>
    </source>
</reference>
<sequence>MVIFLLCLCIFWDAVRRGECVIGVNGLCNLSSSLACESAGGECLEAEKALDVRKAVETLL</sequence>
<name>E3H4N6_ROTDC</name>
<dbReference type="AlphaFoldDB" id="E3H4N6"/>
<evidence type="ECO:0000313" key="1">
    <source>
        <dbReference type="EMBL" id="ADP40669.1"/>
    </source>
</evidence>
<dbReference type="KEGG" id="rdn:HMPREF0733_11212"/>